<reference evidence="3" key="2">
    <citation type="submission" date="2025-08" db="UniProtKB">
        <authorList>
            <consortium name="RefSeq"/>
        </authorList>
    </citation>
    <scope>IDENTIFICATION</scope>
</reference>
<gene>
    <name evidence="3" type="primary">LOC107907838</name>
</gene>
<dbReference type="PaxDb" id="3635-A0A1U8JK25"/>
<proteinExistence type="predicted"/>
<dbReference type="InterPro" id="IPR043128">
    <property type="entry name" value="Rev_trsase/Diguanyl_cyclase"/>
</dbReference>
<organism evidence="2 3">
    <name type="scientific">Gossypium hirsutum</name>
    <name type="common">Upland cotton</name>
    <name type="synonym">Gossypium mexicanum</name>
    <dbReference type="NCBI Taxonomy" id="3635"/>
    <lineage>
        <taxon>Eukaryota</taxon>
        <taxon>Viridiplantae</taxon>
        <taxon>Streptophyta</taxon>
        <taxon>Embryophyta</taxon>
        <taxon>Tracheophyta</taxon>
        <taxon>Spermatophyta</taxon>
        <taxon>Magnoliopsida</taxon>
        <taxon>eudicotyledons</taxon>
        <taxon>Gunneridae</taxon>
        <taxon>Pentapetalae</taxon>
        <taxon>rosids</taxon>
        <taxon>malvids</taxon>
        <taxon>Malvales</taxon>
        <taxon>Malvaceae</taxon>
        <taxon>Malvoideae</taxon>
        <taxon>Gossypium</taxon>
    </lineage>
</organism>
<dbReference type="CDD" id="cd01647">
    <property type="entry name" value="RT_LTR"/>
    <property type="match status" value="1"/>
</dbReference>
<reference evidence="2" key="1">
    <citation type="journal article" date="2020" name="Nat. Genet.">
        <title>Genomic diversifications of five Gossypium allopolyploid species and their impact on cotton improvement.</title>
        <authorList>
            <person name="Chen Z.J."/>
            <person name="Sreedasyam A."/>
            <person name="Ando A."/>
            <person name="Song Q."/>
            <person name="De Santiago L.M."/>
            <person name="Hulse-Kemp A.M."/>
            <person name="Ding M."/>
            <person name="Ye W."/>
            <person name="Kirkbride R.C."/>
            <person name="Jenkins J."/>
            <person name="Plott C."/>
            <person name="Lovell J."/>
            <person name="Lin Y.M."/>
            <person name="Vaughn R."/>
            <person name="Liu B."/>
            <person name="Simpson S."/>
            <person name="Scheffler B.E."/>
            <person name="Wen L."/>
            <person name="Saski C.A."/>
            <person name="Grover C.E."/>
            <person name="Hu G."/>
            <person name="Conover J.L."/>
            <person name="Carlson J.W."/>
            <person name="Shu S."/>
            <person name="Boston L.B."/>
            <person name="Williams M."/>
            <person name="Peterson D.G."/>
            <person name="McGee K."/>
            <person name="Jones D.C."/>
            <person name="Wendel J.F."/>
            <person name="Stelly D.M."/>
            <person name="Grimwood J."/>
            <person name="Schmutz J."/>
        </authorList>
    </citation>
    <scope>NUCLEOTIDE SEQUENCE [LARGE SCALE GENOMIC DNA]</scope>
    <source>
        <strain evidence="2">cv. TM-1</strain>
    </source>
</reference>
<dbReference type="Gene3D" id="3.30.70.270">
    <property type="match status" value="1"/>
</dbReference>
<dbReference type="Pfam" id="PF00078">
    <property type="entry name" value="RVT_1"/>
    <property type="match status" value="1"/>
</dbReference>
<dbReference type="RefSeq" id="XP_016690640.1">
    <property type="nucleotide sequence ID" value="XM_016835151.1"/>
</dbReference>
<dbReference type="GeneID" id="107907838"/>
<dbReference type="Proteomes" id="UP000818029">
    <property type="component" value="Chromosome D02"/>
</dbReference>
<dbReference type="SUPFAM" id="SSF56672">
    <property type="entry name" value="DNA/RNA polymerases"/>
    <property type="match status" value="1"/>
</dbReference>
<evidence type="ECO:0000313" key="2">
    <source>
        <dbReference type="Proteomes" id="UP000818029"/>
    </source>
</evidence>
<keyword evidence="2" id="KW-1185">Reference proteome</keyword>
<dbReference type="STRING" id="3635.A0A1U8JK25"/>
<dbReference type="PANTHER" id="PTHR24559">
    <property type="entry name" value="TRANSPOSON TY3-I GAG-POL POLYPROTEIN"/>
    <property type="match status" value="1"/>
</dbReference>
<dbReference type="PANTHER" id="PTHR24559:SF445">
    <property type="entry name" value="RNA-DIRECTED DNA POLYMERASE HOMOLOG"/>
    <property type="match status" value="1"/>
</dbReference>
<protein>
    <recommendedName>
        <fullName evidence="1">Reverse transcriptase domain-containing protein</fullName>
    </recommendedName>
</protein>
<accession>A0A1U8JK25</accession>
<evidence type="ECO:0000313" key="3">
    <source>
        <dbReference type="RefSeq" id="XP_016690640.1"/>
    </source>
</evidence>
<feature type="domain" description="Reverse transcriptase" evidence="1">
    <location>
        <begin position="330"/>
        <end position="386"/>
    </location>
</feature>
<dbReference type="InterPro" id="IPR053134">
    <property type="entry name" value="RNA-dir_DNA_polymerase"/>
</dbReference>
<dbReference type="InterPro" id="IPR000477">
    <property type="entry name" value="RT_dom"/>
</dbReference>
<dbReference type="InterPro" id="IPR043502">
    <property type="entry name" value="DNA/RNA_pol_sf"/>
</dbReference>
<sequence length="432" mass="49625">MELLIRVVTGVTPIVAEYWLEDTERIMNDIDCAPEEKLKGAVSLLRDEGDRSMTEYEAEYLRLSRYARGMVASEYEKCVCFEDGLRDSLRVLIAPQREHEFSVLMDQAKIAEEVKRMVPSGRVLEDDRGLSEFSNHLGAMDRLGVVMVWVEGIEHWADVLIRRRRGNLHWSLLLDAERIEMHLMSSPLVEHRVSLDCATNRIILRTEDDKEVVVIDECRDYLSNVISALMVEKLVRKGCEVYMNFASVSVSKDSSVGNIRTVKEFLNVFSKELPGLPLSREVECGIELLPGTAPVSIVSYRMAPKELIELKAQLHELLDRGFICLSPDLDQFIIVFINDILVYSKTDDEHDEHIRLVLQMLREKQLYAKLNKCKFWLREVTFLGHMVSAKGIRVDPRKIETVLYWKQPKNTDAQQSSFEKLKSVLTPAPILI</sequence>
<dbReference type="KEGG" id="ghi:107907838"/>
<dbReference type="AlphaFoldDB" id="A0A1U8JK25"/>
<name>A0A1U8JK25_GOSHI</name>
<evidence type="ECO:0000259" key="1">
    <source>
        <dbReference type="Pfam" id="PF00078"/>
    </source>
</evidence>